<evidence type="ECO:0000256" key="8">
    <source>
        <dbReference type="ARBA" id="ARBA00023136"/>
    </source>
</evidence>
<dbReference type="AlphaFoldDB" id="A0A6V7NJP2"/>
<gene>
    <name evidence="12" type="ORF">CB5_LOCUS2023</name>
</gene>
<dbReference type="InterPro" id="IPR013320">
    <property type="entry name" value="ConA-like_dom_sf"/>
</dbReference>
<protein>
    <recommendedName>
        <fullName evidence="11">Legume lectin domain-containing protein</fullName>
    </recommendedName>
</protein>
<comment type="subcellular location">
    <subcellularLocation>
        <location evidence="1">Membrane</location>
        <topology evidence="1">Single-pass type I membrane protein</topology>
    </subcellularLocation>
</comment>
<dbReference type="Gene3D" id="2.60.40.4220">
    <property type="match status" value="1"/>
</dbReference>
<feature type="compositionally biased region" description="Basic residues" evidence="9">
    <location>
        <begin position="118"/>
        <end position="134"/>
    </location>
</feature>
<organism evidence="12">
    <name type="scientific">Ananas comosus var. bracteatus</name>
    <name type="common">red pineapple</name>
    <dbReference type="NCBI Taxonomy" id="296719"/>
    <lineage>
        <taxon>Eukaryota</taxon>
        <taxon>Viridiplantae</taxon>
        <taxon>Streptophyta</taxon>
        <taxon>Embryophyta</taxon>
        <taxon>Tracheophyta</taxon>
        <taxon>Spermatophyta</taxon>
        <taxon>Magnoliopsida</taxon>
        <taxon>Liliopsida</taxon>
        <taxon>Poales</taxon>
        <taxon>Bromeliaceae</taxon>
        <taxon>Bromelioideae</taxon>
        <taxon>Ananas</taxon>
    </lineage>
</organism>
<keyword evidence="4" id="KW-0430">Lectin</keyword>
<dbReference type="InterPro" id="IPR001220">
    <property type="entry name" value="Legume_lectin_dom"/>
</dbReference>
<feature type="region of interest" description="Disordered" evidence="9">
    <location>
        <begin position="371"/>
        <end position="399"/>
    </location>
</feature>
<feature type="compositionally biased region" description="Basic residues" evidence="9">
    <location>
        <begin position="90"/>
        <end position="110"/>
    </location>
</feature>
<feature type="compositionally biased region" description="Polar residues" evidence="9">
    <location>
        <begin position="378"/>
        <end position="399"/>
    </location>
</feature>
<proteinExistence type="predicted"/>
<dbReference type="Pfam" id="PF00139">
    <property type="entry name" value="Lectin_legB"/>
    <property type="match status" value="1"/>
</dbReference>
<dbReference type="GO" id="GO:0030246">
    <property type="term" value="F:carbohydrate binding"/>
    <property type="evidence" value="ECO:0007669"/>
    <property type="project" value="UniProtKB-KW"/>
</dbReference>
<keyword evidence="6" id="KW-0067">ATP-binding</keyword>
<dbReference type="SUPFAM" id="SSF49899">
    <property type="entry name" value="Concanavalin A-like lectins/glucanases"/>
    <property type="match status" value="1"/>
</dbReference>
<dbReference type="GO" id="GO:0016020">
    <property type="term" value="C:membrane"/>
    <property type="evidence" value="ECO:0007669"/>
    <property type="project" value="UniProtKB-SubCell"/>
</dbReference>
<evidence type="ECO:0000256" key="1">
    <source>
        <dbReference type="ARBA" id="ARBA00004479"/>
    </source>
</evidence>
<feature type="chain" id="PRO_5028024464" description="Legume lectin domain-containing protein" evidence="10">
    <location>
        <begin position="17"/>
        <end position="399"/>
    </location>
</feature>
<evidence type="ECO:0000256" key="10">
    <source>
        <dbReference type="SAM" id="SignalP"/>
    </source>
</evidence>
<evidence type="ECO:0000256" key="9">
    <source>
        <dbReference type="SAM" id="MobiDB-lite"/>
    </source>
</evidence>
<reference evidence="12" key="1">
    <citation type="submission" date="2020-07" db="EMBL/GenBank/DDBJ databases">
        <authorList>
            <person name="Lin J."/>
        </authorList>
    </citation>
    <scope>NUCLEOTIDE SEQUENCE</scope>
</reference>
<feature type="compositionally biased region" description="Pro residues" evidence="9">
    <location>
        <begin position="54"/>
        <end position="85"/>
    </location>
</feature>
<keyword evidence="7" id="KW-1133">Transmembrane helix</keyword>
<feature type="compositionally biased region" description="Low complexity" evidence="9">
    <location>
        <begin position="229"/>
        <end position="256"/>
    </location>
</feature>
<feature type="region of interest" description="Disordered" evidence="9">
    <location>
        <begin position="20"/>
        <end position="134"/>
    </location>
</feature>
<dbReference type="SUPFAM" id="SSF56112">
    <property type="entry name" value="Protein kinase-like (PK-like)"/>
    <property type="match status" value="1"/>
</dbReference>
<name>A0A6V7NJP2_ANACO</name>
<keyword evidence="8" id="KW-0472">Membrane</keyword>
<feature type="region of interest" description="Disordered" evidence="9">
    <location>
        <begin position="298"/>
        <end position="317"/>
    </location>
</feature>
<evidence type="ECO:0000256" key="2">
    <source>
        <dbReference type="ARBA" id="ARBA00022692"/>
    </source>
</evidence>
<feature type="signal peptide" evidence="10">
    <location>
        <begin position="1"/>
        <end position="16"/>
    </location>
</feature>
<accession>A0A6V7NJP2</accession>
<feature type="region of interest" description="Disordered" evidence="9">
    <location>
        <begin position="189"/>
        <end position="256"/>
    </location>
</feature>
<dbReference type="GO" id="GO:0005524">
    <property type="term" value="F:ATP binding"/>
    <property type="evidence" value="ECO:0007669"/>
    <property type="project" value="UniProtKB-KW"/>
</dbReference>
<feature type="domain" description="Legume lectin" evidence="11">
    <location>
        <begin position="141"/>
        <end position="190"/>
    </location>
</feature>
<keyword evidence="2" id="KW-0812">Transmembrane</keyword>
<dbReference type="InterPro" id="IPR050528">
    <property type="entry name" value="L-type_Lectin-RKs"/>
</dbReference>
<dbReference type="InterPro" id="IPR053761">
    <property type="entry name" value="Leguminous_Lectin_Domain_sf"/>
</dbReference>
<evidence type="ECO:0000256" key="6">
    <source>
        <dbReference type="ARBA" id="ARBA00022840"/>
    </source>
</evidence>
<evidence type="ECO:0000256" key="7">
    <source>
        <dbReference type="ARBA" id="ARBA00022989"/>
    </source>
</evidence>
<feature type="compositionally biased region" description="Low complexity" evidence="9">
    <location>
        <begin position="204"/>
        <end position="221"/>
    </location>
</feature>
<sequence length="399" mass="41901">MEWALLLCLFVLLVSASPAASSADAGSSPATPSPPASAPAEPSTPAPSAFLIAPPAPRPPSPPPSHSPSDPPPAHPPPQTPPAASPLPLLRRRPRLPPHLRPPLPRRRQRLLGPLLRQIRRRRPRHRRRRVRHQPRPLLRDIDDNHVGVDGGSIFSTAAAPACNAGVDLKRGVPMTAWVDYRAARKTLRSGSATRARARRARCSSHPSTSPRSSESSCTSASPPPTAAAPPFTSSATGASAPSASPPLHSSASLSASVGSGHRGIAGVLFLIAASTTVTLWCRFRWNLDCGDCNCGGDDGASSTRSRKHSSVNGEPRMKVPTRISLDEVMSATTEFHDSNILGHGASATVYQGVLPSGSNVVVRLLSPLPRQPSSSSMTAQDTCSRSSGDASTTYFSCS</sequence>
<evidence type="ECO:0000256" key="3">
    <source>
        <dbReference type="ARBA" id="ARBA00022729"/>
    </source>
</evidence>
<evidence type="ECO:0000313" key="12">
    <source>
        <dbReference type="EMBL" id="CAD1818812.1"/>
    </source>
</evidence>
<feature type="compositionally biased region" description="Low complexity" evidence="9">
    <location>
        <begin position="20"/>
        <end position="30"/>
    </location>
</feature>
<evidence type="ECO:0000256" key="5">
    <source>
        <dbReference type="ARBA" id="ARBA00022741"/>
    </source>
</evidence>
<dbReference type="InterPro" id="IPR011009">
    <property type="entry name" value="Kinase-like_dom_sf"/>
</dbReference>
<dbReference type="Gene3D" id="3.30.200.20">
    <property type="entry name" value="Phosphorylase Kinase, domain 1"/>
    <property type="match status" value="1"/>
</dbReference>
<evidence type="ECO:0000259" key="11">
    <source>
        <dbReference type="Pfam" id="PF00139"/>
    </source>
</evidence>
<dbReference type="EMBL" id="LR862139">
    <property type="protein sequence ID" value="CAD1818812.1"/>
    <property type="molecule type" value="Genomic_DNA"/>
</dbReference>
<keyword evidence="3 10" id="KW-0732">Signal</keyword>
<feature type="compositionally biased region" description="Pro residues" evidence="9">
    <location>
        <begin position="31"/>
        <end position="45"/>
    </location>
</feature>
<evidence type="ECO:0000256" key="4">
    <source>
        <dbReference type="ARBA" id="ARBA00022734"/>
    </source>
</evidence>
<keyword evidence="5" id="KW-0547">Nucleotide-binding</keyword>
<dbReference type="PANTHER" id="PTHR27007">
    <property type="match status" value="1"/>
</dbReference>